<feature type="compositionally biased region" description="Polar residues" evidence="4">
    <location>
        <begin position="316"/>
        <end position="328"/>
    </location>
</feature>
<name>A0A2Z6M3X1_TRISU</name>
<feature type="binding site" evidence="3">
    <location>
        <position position="112"/>
    </location>
    <ligand>
        <name>ATP</name>
        <dbReference type="ChEBI" id="CHEBI:30616"/>
    </ligand>
</feature>
<keyword evidence="2 3" id="KW-0067">ATP-binding</keyword>
<dbReference type="PROSITE" id="PS50011">
    <property type="entry name" value="PROTEIN_KINASE_DOM"/>
    <property type="match status" value="1"/>
</dbReference>
<proteinExistence type="predicted"/>
<dbReference type="EMBL" id="DF973147">
    <property type="protein sequence ID" value="GAU14785.1"/>
    <property type="molecule type" value="Genomic_DNA"/>
</dbReference>
<evidence type="ECO:0000256" key="2">
    <source>
        <dbReference type="ARBA" id="ARBA00022840"/>
    </source>
</evidence>
<dbReference type="AlphaFoldDB" id="A0A2Z6M3X1"/>
<feature type="region of interest" description="Disordered" evidence="4">
    <location>
        <begin position="305"/>
        <end position="328"/>
    </location>
</feature>
<gene>
    <name evidence="6" type="ORF">TSUD_49970</name>
</gene>
<feature type="domain" description="Protein kinase" evidence="5">
    <location>
        <begin position="84"/>
        <end position="328"/>
    </location>
</feature>
<dbReference type="GO" id="GO:0004672">
    <property type="term" value="F:protein kinase activity"/>
    <property type="evidence" value="ECO:0007669"/>
    <property type="project" value="InterPro"/>
</dbReference>
<dbReference type="InterPro" id="IPR017441">
    <property type="entry name" value="Protein_kinase_ATP_BS"/>
</dbReference>
<accession>A0A2Z6M3X1</accession>
<dbReference type="InterPro" id="IPR011009">
    <property type="entry name" value="Kinase-like_dom_sf"/>
</dbReference>
<dbReference type="PROSITE" id="PS00107">
    <property type="entry name" value="PROTEIN_KINASE_ATP"/>
    <property type="match status" value="1"/>
</dbReference>
<keyword evidence="7" id="KW-1185">Reference proteome</keyword>
<dbReference type="SUPFAM" id="SSF56112">
    <property type="entry name" value="Protein kinase-like (PK-like)"/>
    <property type="match status" value="1"/>
</dbReference>
<dbReference type="PANTHER" id="PTHR46008:SF50">
    <property type="entry name" value="WALL ASSOCIATED KINASE-LIKE PROTEIN"/>
    <property type="match status" value="1"/>
</dbReference>
<keyword evidence="1 3" id="KW-0547">Nucleotide-binding</keyword>
<evidence type="ECO:0000256" key="1">
    <source>
        <dbReference type="ARBA" id="ARBA00022741"/>
    </source>
</evidence>
<dbReference type="Gene3D" id="1.10.510.10">
    <property type="entry name" value="Transferase(Phosphotransferase) domain 1"/>
    <property type="match status" value="2"/>
</dbReference>
<dbReference type="OrthoDB" id="4062651at2759"/>
<organism evidence="6 7">
    <name type="scientific">Trifolium subterraneum</name>
    <name type="common">Subterranean clover</name>
    <dbReference type="NCBI Taxonomy" id="3900"/>
    <lineage>
        <taxon>Eukaryota</taxon>
        <taxon>Viridiplantae</taxon>
        <taxon>Streptophyta</taxon>
        <taxon>Embryophyta</taxon>
        <taxon>Tracheophyta</taxon>
        <taxon>Spermatophyta</taxon>
        <taxon>Magnoliopsida</taxon>
        <taxon>eudicotyledons</taxon>
        <taxon>Gunneridae</taxon>
        <taxon>Pentapetalae</taxon>
        <taxon>rosids</taxon>
        <taxon>fabids</taxon>
        <taxon>Fabales</taxon>
        <taxon>Fabaceae</taxon>
        <taxon>Papilionoideae</taxon>
        <taxon>50 kb inversion clade</taxon>
        <taxon>NPAAA clade</taxon>
        <taxon>Hologalegina</taxon>
        <taxon>IRL clade</taxon>
        <taxon>Trifolieae</taxon>
        <taxon>Trifolium</taxon>
    </lineage>
</organism>
<evidence type="ECO:0000256" key="3">
    <source>
        <dbReference type="PROSITE-ProRule" id="PRU10141"/>
    </source>
</evidence>
<evidence type="ECO:0000259" key="5">
    <source>
        <dbReference type="PROSITE" id="PS50011"/>
    </source>
</evidence>
<protein>
    <recommendedName>
        <fullName evidence="5">Protein kinase domain-containing protein</fullName>
    </recommendedName>
</protein>
<sequence>MRKYFKLLLGLGIGLSITLSALGILIIRCRSGRKHVPSDLQNQSRSTYTDAIDSYHNPGPENGTVYFKIPLFSYKELEEATNNFHQANQIGNGGFGIVYYGKLRDGREVAIKRPYEHNWRRVEQFTNEIEILARTRHTNLVSLYGCTSYHSDELLLVYEHVPNHTVACHLHGDLARTGTLPWHIRMKIAIETASSLAYLHASGIIHRDKIQEGALTELVDPYLGFDSDNEVKRMIVSVAELAFQCLQRESELRPSMDEVLKVLMRIESGKDVPEHIVEDERPPSPLSPDGDEIEIGLFQKMMPQPSVSPKAVVDKWNSQSTSSNTSGH</sequence>
<dbReference type="GO" id="GO:0005524">
    <property type="term" value="F:ATP binding"/>
    <property type="evidence" value="ECO:0007669"/>
    <property type="project" value="UniProtKB-UniRule"/>
</dbReference>
<reference evidence="7" key="1">
    <citation type="journal article" date="2017" name="Front. Plant Sci.">
        <title>Climate Clever Clovers: New Paradigm to Reduce the Environmental Footprint of Ruminants by Breeding Low Methanogenic Forages Utilizing Haplotype Variation.</title>
        <authorList>
            <person name="Kaur P."/>
            <person name="Appels R."/>
            <person name="Bayer P.E."/>
            <person name="Keeble-Gagnere G."/>
            <person name="Wang J."/>
            <person name="Hirakawa H."/>
            <person name="Shirasawa K."/>
            <person name="Vercoe P."/>
            <person name="Stefanova K."/>
            <person name="Durmic Z."/>
            <person name="Nichols P."/>
            <person name="Revell C."/>
            <person name="Isobe S.N."/>
            <person name="Edwards D."/>
            <person name="Erskine W."/>
        </authorList>
    </citation>
    <scope>NUCLEOTIDE SEQUENCE [LARGE SCALE GENOMIC DNA]</scope>
    <source>
        <strain evidence="7">cv. Daliak</strain>
    </source>
</reference>
<dbReference type="Gene3D" id="3.30.200.20">
    <property type="entry name" value="Phosphorylase Kinase, domain 1"/>
    <property type="match status" value="1"/>
</dbReference>
<dbReference type="Proteomes" id="UP000242715">
    <property type="component" value="Unassembled WGS sequence"/>
</dbReference>
<dbReference type="Pfam" id="PF00069">
    <property type="entry name" value="Pkinase"/>
    <property type="match status" value="1"/>
</dbReference>
<dbReference type="InterPro" id="IPR000719">
    <property type="entry name" value="Prot_kinase_dom"/>
</dbReference>
<evidence type="ECO:0000313" key="7">
    <source>
        <dbReference type="Proteomes" id="UP000242715"/>
    </source>
</evidence>
<dbReference type="PANTHER" id="PTHR46008">
    <property type="entry name" value="LEAF RUST 10 DISEASE-RESISTANCE LOCUS RECEPTOR-LIKE PROTEIN KINASE-LIKE 1.4"/>
    <property type="match status" value="1"/>
</dbReference>
<evidence type="ECO:0000313" key="6">
    <source>
        <dbReference type="EMBL" id="GAU14785.1"/>
    </source>
</evidence>
<evidence type="ECO:0000256" key="4">
    <source>
        <dbReference type="SAM" id="MobiDB-lite"/>
    </source>
</evidence>